<proteinExistence type="predicted"/>
<accession>E9GT57</accession>
<organism evidence="1 2">
    <name type="scientific">Daphnia pulex</name>
    <name type="common">Water flea</name>
    <dbReference type="NCBI Taxonomy" id="6669"/>
    <lineage>
        <taxon>Eukaryota</taxon>
        <taxon>Metazoa</taxon>
        <taxon>Ecdysozoa</taxon>
        <taxon>Arthropoda</taxon>
        <taxon>Crustacea</taxon>
        <taxon>Branchiopoda</taxon>
        <taxon>Diplostraca</taxon>
        <taxon>Cladocera</taxon>
        <taxon>Anomopoda</taxon>
        <taxon>Daphniidae</taxon>
        <taxon>Daphnia</taxon>
    </lineage>
</organism>
<sequence>MITKDQSGRSQCCEGKKWNIISCKCNEARSTQLLMLQPDAVHCHYPEYIQQLWYQHVLNNINSDNNDEFDPTIEKIVEQIVDNEDPEELTELQEADNRDQQKDSTDNFTNAIKMNYPKMPLVTIGSNGKIMITLENGILGGVVVIATVEADNKTAAEKALAEFRKLDDESRKPLFFCQCLEEV</sequence>
<gene>
    <name evidence="1" type="ORF">DAPPUDRAFT_247938</name>
</gene>
<dbReference type="Proteomes" id="UP000000305">
    <property type="component" value="Unassembled WGS sequence"/>
</dbReference>
<name>E9GT57_DAPPU</name>
<reference evidence="1 2" key="1">
    <citation type="journal article" date="2011" name="Science">
        <title>The ecoresponsive genome of Daphnia pulex.</title>
        <authorList>
            <person name="Colbourne J.K."/>
            <person name="Pfrender M.E."/>
            <person name="Gilbert D."/>
            <person name="Thomas W.K."/>
            <person name="Tucker A."/>
            <person name="Oakley T.H."/>
            <person name="Tokishita S."/>
            <person name="Aerts A."/>
            <person name="Arnold G.J."/>
            <person name="Basu M.K."/>
            <person name="Bauer D.J."/>
            <person name="Caceres C.E."/>
            <person name="Carmel L."/>
            <person name="Casola C."/>
            <person name="Choi J.H."/>
            <person name="Detter J.C."/>
            <person name="Dong Q."/>
            <person name="Dusheyko S."/>
            <person name="Eads B.D."/>
            <person name="Frohlich T."/>
            <person name="Geiler-Samerotte K.A."/>
            <person name="Gerlach D."/>
            <person name="Hatcher P."/>
            <person name="Jogdeo S."/>
            <person name="Krijgsveld J."/>
            <person name="Kriventseva E.V."/>
            <person name="Kultz D."/>
            <person name="Laforsch C."/>
            <person name="Lindquist E."/>
            <person name="Lopez J."/>
            <person name="Manak J.R."/>
            <person name="Muller J."/>
            <person name="Pangilinan J."/>
            <person name="Patwardhan R.P."/>
            <person name="Pitluck S."/>
            <person name="Pritham E.J."/>
            <person name="Rechtsteiner A."/>
            <person name="Rho M."/>
            <person name="Rogozin I.B."/>
            <person name="Sakarya O."/>
            <person name="Salamov A."/>
            <person name="Schaack S."/>
            <person name="Shapiro H."/>
            <person name="Shiga Y."/>
            <person name="Skalitzky C."/>
            <person name="Smith Z."/>
            <person name="Souvorov A."/>
            <person name="Sung W."/>
            <person name="Tang Z."/>
            <person name="Tsuchiya D."/>
            <person name="Tu H."/>
            <person name="Vos H."/>
            <person name="Wang M."/>
            <person name="Wolf Y.I."/>
            <person name="Yamagata H."/>
            <person name="Yamada T."/>
            <person name="Ye Y."/>
            <person name="Shaw J.R."/>
            <person name="Andrews J."/>
            <person name="Crease T.J."/>
            <person name="Tang H."/>
            <person name="Lucas S.M."/>
            <person name="Robertson H.M."/>
            <person name="Bork P."/>
            <person name="Koonin E.V."/>
            <person name="Zdobnov E.M."/>
            <person name="Grigoriev I.V."/>
            <person name="Lynch M."/>
            <person name="Boore J.L."/>
        </authorList>
    </citation>
    <scope>NUCLEOTIDE SEQUENCE [LARGE SCALE GENOMIC DNA]</scope>
</reference>
<dbReference type="HOGENOM" id="CLU_1476606_0_0_1"/>
<dbReference type="InParanoid" id="E9GT57"/>
<dbReference type="AlphaFoldDB" id="E9GT57"/>
<evidence type="ECO:0000313" key="1">
    <source>
        <dbReference type="EMBL" id="EFX77329.1"/>
    </source>
</evidence>
<evidence type="ECO:0000313" key="2">
    <source>
        <dbReference type="Proteomes" id="UP000000305"/>
    </source>
</evidence>
<dbReference type="EMBL" id="GL732563">
    <property type="protein sequence ID" value="EFX77329.1"/>
    <property type="molecule type" value="Genomic_DNA"/>
</dbReference>
<protein>
    <submittedName>
        <fullName evidence="1">Uncharacterized protein</fullName>
    </submittedName>
</protein>
<keyword evidence="2" id="KW-1185">Reference proteome</keyword>
<dbReference type="KEGG" id="dpx:DAPPUDRAFT_247938"/>